<dbReference type="InterPro" id="IPR044922">
    <property type="entry name" value="DUF2063_N_sf"/>
</dbReference>
<protein>
    <submittedName>
        <fullName evidence="3">DUF2063 domain-containing protein</fullName>
    </submittedName>
</protein>
<feature type="domain" description="Putative DNA-binding" evidence="1">
    <location>
        <begin position="6"/>
        <end position="91"/>
    </location>
</feature>
<dbReference type="Pfam" id="PF22106">
    <property type="entry name" value="NGO1945_C"/>
    <property type="match status" value="1"/>
</dbReference>
<evidence type="ECO:0000259" key="2">
    <source>
        <dbReference type="Pfam" id="PF22106"/>
    </source>
</evidence>
<dbReference type="RefSeq" id="WP_085759463.1">
    <property type="nucleotide sequence ID" value="NZ_CP019343.1"/>
</dbReference>
<evidence type="ECO:0000259" key="1">
    <source>
        <dbReference type="Pfam" id="PF09836"/>
    </source>
</evidence>
<organism evidence="3 4">
    <name type="scientific">Oceanicoccus sagamiensis</name>
    <dbReference type="NCBI Taxonomy" id="716816"/>
    <lineage>
        <taxon>Bacteria</taxon>
        <taxon>Pseudomonadati</taxon>
        <taxon>Pseudomonadota</taxon>
        <taxon>Gammaproteobacteria</taxon>
        <taxon>Cellvibrionales</taxon>
        <taxon>Spongiibacteraceae</taxon>
        <taxon>Oceanicoccus</taxon>
    </lineage>
</organism>
<name>A0A1X9NB75_9GAMM</name>
<dbReference type="InterPro" id="IPR018640">
    <property type="entry name" value="DUF2063"/>
</dbReference>
<dbReference type="STRING" id="716816.BST96_14900"/>
<sequence>MSLDTVQRQLASHIRNPEKVAGPEGLEPRRLKIYQDLFYKNIENFIANGFPILRSLIADDPWHQMVRDFMVHHQCHTPYFLEISQEFLLYLQNQRQAQATDPLFMQELAHYEWVELALDVADEDVASFDGDTEGDLLAGLPQVSPLAWSLAYQFPVHKIGVEYQPTEAAEQPTFLIVYRNRQDQVGFMEANSVTARLLELLQEEGAHSGEQVLQQVAQEMQHPDPQQVVAGGLAILQQLQSLDIILGTK</sequence>
<dbReference type="Pfam" id="PF09836">
    <property type="entry name" value="DUF2063"/>
    <property type="match status" value="1"/>
</dbReference>
<dbReference type="Gene3D" id="3.90.930.50">
    <property type="match status" value="1"/>
</dbReference>
<accession>A0A1X9NB75</accession>
<dbReference type="KEGG" id="osg:BST96_14900"/>
<dbReference type="OrthoDB" id="4146344at2"/>
<dbReference type="InterPro" id="IPR054098">
    <property type="entry name" value="NGO1945-like_C"/>
</dbReference>
<dbReference type="Proteomes" id="UP000193450">
    <property type="component" value="Chromosome"/>
</dbReference>
<reference evidence="3 4" key="1">
    <citation type="submission" date="2016-11" db="EMBL/GenBank/DDBJ databases">
        <title>Trade-off between light-utilization and light-protection in marine flavobacteria.</title>
        <authorList>
            <person name="Kumagai Y."/>
        </authorList>
    </citation>
    <scope>NUCLEOTIDE SEQUENCE [LARGE SCALE GENOMIC DNA]</scope>
    <source>
        <strain evidence="3 4">NBRC 107125</strain>
    </source>
</reference>
<gene>
    <name evidence="3" type="ORF">BST96_14900</name>
</gene>
<evidence type="ECO:0000313" key="3">
    <source>
        <dbReference type="EMBL" id="ARN75288.1"/>
    </source>
</evidence>
<feature type="domain" description="NGO1945-like C-terminal" evidence="2">
    <location>
        <begin position="144"/>
        <end position="239"/>
    </location>
</feature>
<evidence type="ECO:0000313" key="4">
    <source>
        <dbReference type="Proteomes" id="UP000193450"/>
    </source>
</evidence>
<keyword evidence="4" id="KW-1185">Reference proteome</keyword>
<dbReference type="AlphaFoldDB" id="A0A1X9NB75"/>
<dbReference type="Gene3D" id="1.10.150.690">
    <property type="entry name" value="DUF2063"/>
    <property type="match status" value="1"/>
</dbReference>
<dbReference type="EMBL" id="CP019343">
    <property type="protein sequence ID" value="ARN75288.1"/>
    <property type="molecule type" value="Genomic_DNA"/>
</dbReference>
<proteinExistence type="predicted"/>